<comment type="caution">
    <text evidence="1">The sequence shown here is derived from an EMBL/GenBank/DDBJ whole genome shotgun (WGS) entry which is preliminary data.</text>
</comment>
<keyword evidence="2" id="KW-1185">Reference proteome</keyword>
<dbReference type="AlphaFoldDB" id="A0A9X3EUL0"/>
<sequence length="88" mass="10286">MWFLIARRHERAIEALLRHGARVDGTIVSVEQDRSDDEVESHPWVILCQFVVPGDPRLRIVKSQRFWYDPRPHLGGPTLPICYDPRDP</sequence>
<name>A0A9X3EUL0_9BACT</name>
<evidence type="ECO:0000313" key="2">
    <source>
        <dbReference type="Proteomes" id="UP001150924"/>
    </source>
</evidence>
<dbReference type="EMBL" id="JAPNKE010000002">
    <property type="protein sequence ID" value="MCY1009905.1"/>
    <property type="molecule type" value="Genomic_DNA"/>
</dbReference>
<evidence type="ECO:0000313" key="1">
    <source>
        <dbReference type="EMBL" id="MCY1009905.1"/>
    </source>
</evidence>
<organism evidence="1 2">
    <name type="scientific">Nannocystis pusilla</name>
    <dbReference type="NCBI Taxonomy" id="889268"/>
    <lineage>
        <taxon>Bacteria</taxon>
        <taxon>Pseudomonadati</taxon>
        <taxon>Myxococcota</taxon>
        <taxon>Polyangia</taxon>
        <taxon>Nannocystales</taxon>
        <taxon>Nannocystaceae</taxon>
        <taxon>Nannocystis</taxon>
    </lineage>
</organism>
<dbReference type="RefSeq" id="WP_267772641.1">
    <property type="nucleotide sequence ID" value="NZ_JAPNKE010000002.1"/>
</dbReference>
<reference evidence="1" key="1">
    <citation type="submission" date="2022-11" db="EMBL/GenBank/DDBJ databases">
        <title>Minimal conservation of predation-associated metabolite biosynthetic gene clusters underscores biosynthetic potential of Myxococcota including descriptions for ten novel species: Archangium lansinium sp. nov., Myxococcus landrumus sp. nov., Nannocystis bai.</title>
        <authorList>
            <person name="Ahearne A."/>
            <person name="Stevens C."/>
            <person name="Phillips K."/>
        </authorList>
    </citation>
    <scope>NUCLEOTIDE SEQUENCE</scope>
    <source>
        <strain evidence="1">Na p29</strain>
    </source>
</reference>
<proteinExistence type="predicted"/>
<protein>
    <submittedName>
        <fullName evidence="1">Uncharacterized protein</fullName>
    </submittedName>
</protein>
<gene>
    <name evidence="1" type="ORF">OV079_30960</name>
</gene>
<accession>A0A9X3EUL0</accession>
<dbReference type="Proteomes" id="UP001150924">
    <property type="component" value="Unassembled WGS sequence"/>
</dbReference>